<dbReference type="Gene3D" id="3.30.160.20">
    <property type="match status" value="1"/>
</dbReference>
<evidence type="ECO:0000313" key="4">
    <source>
        <dbReference type="Proteomes" id="UP000078348"/>
    </source>
</evidence>
<sequence length="378" mass="42102">MNTNSMPLNEEQGVPQWNYPSPQVNVEKTEPIPIPRFPLPSCMLNSKSELQVCMQRMGRQLPVYTNESLGDKHALRWSATITLRESNSSVSISPIFKSKKDADKAVAYKALQLGIQRLANNRISIPDNLHADIGLLISLLRIDGVEIDGRILSTYEAGGYSAATATEAAFNSTEQQNNAPPTPLPSAEGETVEAPSRQLELPFVFPILPSSVPDFIPSLCDGCMQSATPRRLIFAFGRKSSWRQAWANCLGSCVNQNGVVLTSDRMVMKEVVDYMRENNLLSQCIVCDNKSCTVKHTTPCIIDSDTLQEMNLNDLFITERPILLVDSSSKWTATWQWLVFFPTFHIASFCVYDSEATAPIVQISMLRDIYNCDLITQV</sequence>
<feature type="compositionally biased region" description="Polar residues" evidence="1">
    <location>
        <begin position="170"/>
        <end position="179"/>
    </location>
</feature>
<feature type="region of interest" description="Disordered" evidence="1">
    <location>
        <begin position="1"/>
        <end position="21"/>
    </location>
</feature>
<protein>
    <recommendedName>
        <fullName evidence="2">DRBM domain-containing protein</fullName>
    </recommendedName>
</protein>
<reference evidence="3 4" key="1">
    <citation type="submission" date="2016-05" db="EMBL/GenBank/DDBJ databases">
        <title>Nuclear genome of Blastocystis sp. subtype 1 NandII.</title>
        <authorList>
            <person name="Gentekaki E."/>
            <person name="Curtis B."/>
            <person name="Stairs C."/>
            <person name="Eme L."/>
            <person name="Herman E."/>
            <person name="Klimes V."/>
            <person name="Arias M.C."/>
            <person name="Elias M."/>
            <person name="Hilliou F."/>
            <person name="Klute M."/>
            <person name="Malik S.-B."/>
            <person name="Pightling A."/>
            <person name="Rachubinski R."/>
            <person name="Salas D."/>
            <person name="Schlacht A."/>
            <person name="Suga H."/>
            <person name="Archibald J."/>
            <person name="Ball S.G."/>
            <person name="Clark G."/>
            <person name="Dacks J."/>
            <person name="Van Der Giezen M."/>
            <person name="Tsaousis A."/>
            <person name="Roger A."/>
        </authorList>
    </citation>
    <scope>NUCLEOTIDE SEQUENCE [LARGE SCALE GENOMIC DNA]</scope>
    <source>
        <strain evidence="4">ATCC 50177 / NandII</strain>
    </source>
</reference>
<dbReference type="Pfam" id="PF00035">
    <property type="entry name" value="dsrm"/>
    <property type="match status" value="1"/>
</dbReference>
<keyword evidence="4" id="KW-1185">Reference proteome</keyword>
<evidence type="ECO:0000259" key="2">
    <source>
        <dbReference type="Pfam" id="PF00035"/>
    </source>
</evidence>
<dbReference type="CDD" id="cd00048">
    <property type="entry name" value="DSRM_SF"/>
    <property type="match status" value="1"/>
</dbReference>
<dbReference type="EMBL" id="LXWW01000037">
    <property type="protein sequence ID" value="OAO17266.1"/>
    <property type="molecule type" value="Genomic_DNA"/>
</dbReference>
<organism evidence="3 4">
    <name type="scientific">Blastocystis sp. subtype 1 (strain ATCC 50177 / NandII)</name>
    <dbReference type="NCBI Taxonomy" id="478820"/>
    <lineage>
        <taxon>Eukaryota</taxon>
        <taxon>Sar</taxon>
        <taxon>Stramenopiles</taxon>
        <taxon>Bigyra</taxon>
        <taxon>Opalozoa</taxon>
        <taxon>Opalinata</taxon>
        <taxon>Blastocystidae</taxon>
        <taxon>Blastocystis</taxon>
    </lineage>
</organism>
<gene>
    <name evidence="3" type="ORF">AV274_0977</name>
</gene>
<dbReference type="AlphaFoldDB" id="A0A196SLV8"/>
<dbReference type="InterPro" id="IPR014720">
    <property type="entry name" value="dsRBD_dom"/>
</dbReference>
<feature type="domain" description="DRBM" evidence="2">
    <location>
        <begin position="47"/>
        <end position="112"/>
    </location>
</feature>
<comment type="caution">
    <text evidence="3">The sequence shown here is derived from an EMBL/GenBank/DDBJ whole genome shotgun (WGS) entry which is preliminary data.</text>
</comment>
<evidence type="ECO:0000313" key="3">
    <source>
        <dbReference type="EMBL" id="OAO17266.1"/>
    </source>
</evidence>
<evidence type="ECO:0000256" key="1">
    <source>
        <dbReference type="SAM" id="MobiDB-lite"/>
    </source>
</evidence>
<proteinExistence type="predicted"/>
<accession>A0A196SLV8</accession>
<dbReference type="SUPFAM" id="SSF54768">
    <property type="entry name" value="dsRNA-binding domain-like"/>
    <property type="match status" value="1"/>
</dbReference>
<feature type="region of interest" description="Disordered" evidence="1">
    <location>
        <begin position="170"/>
        <end position="192"/>
    </location>
</feature>
<dbReference type="Proteomes" id="UP000078348">
    <property type="component" value="Unassembled WGS sequence"/>
</dbReference>
<name>A0A196SLV8_BLAHN</name>